<reference evidence="3 4" key="1">
    <citation type="submission" date="2017-11" db="EMBL/GenBank/DDBJ databases">
        <title>Genomic Encyclopedia of Archaeal and Bacterial Type Strains, Phase II (KMG-II): From Individual Species to Whole Genera.</title>
        <authorList>
            <person name="Goeker M."/>
        </authorList>
    </citation>
    <scope>NUCLEOTIDE SEQUENCE [LARGE SCALE GENOMIC DNA]</scope>
    <source>
        <strain evidence="3 4">DSM 25625</strain>
    </source>
</reference>
<dbReference type="Proteomes" id="UP000230161">
    <property type="component" value="Unassembled WGS sequence"/>
</dbReference>
<evidence type="ECO:0000256" key="2">
    <source>
        <dbReference type="SAM" id="Phobius"/>
    </source>
</evidence>
<dbReference type="RefSeq" id="WP_100345682.1">
    <property type="nucleotide sequence ID" value="NZ_PGFB01000005.1"/>
</dbReference>
<name>A0A2M9BC98_9MICO</name>
<protein>
    <submittedName>
        <fullName evidence="3">Uncharacterized protein</fullName>
    </submittedName>
</protein>
<sequence length="76" mass="8258">MDAVVIIAIVVAVWLTLAVFVALLFGRVIRRRNLEERRPAPVEPSEQATATGHDASQSFTSEDVAALSRVLGNKAR</sequence>
<evidence type="ECO:0000313" key="4">
    <source>
        <dbReference type="Proteomes" id="UP000230161"/>
    </source>
</evidence>
<evidence type="ECO:0000313" key="3">
    <source>
        <dbReference type="EMBL" id="PJJ55569.1"/>
    </source>
</evidence>
<proteinExistence type="predicted"/>
<dbReference type="EMBL" id="PGFB01000005">
    <property type="protein sequence ID" value="PJJ55569.1"/>
    <property type="molecule type" value="Genomic_DNA"/>
</dbReference>
<feature type="region of interest" description="Disordered" evidence="1">
    <location>
        <begin position="36"/>
        <end position="59"/>
    </location>
</feature>
<keyword evidence="2" id="KW-1133">Transmembrane helix</keyword>
<keyword evidence="2" id="KW-0472">Membrane</keyword>
<keyword evidence="2" id="KW-0812">Transmembrane</keyword>
<dbReference type="AlphaFoldDB" id="A0A2M9BC98"/>
<feature type="transmembrane region" description="Helical" evidence="2">
    <location>
        <begin position="6"/>
        <end position="29"/>
    </location>
</feature>
<comment type="caution">
    <text evidence="3">The sequence shown here is derived from an EMBL/GenBank/DDBJ whole genome shotgun (WGS) entry which is preliminary data.</text>
</comment>
<keyword evidence="4" id="KW-1185">Reference proteome</keyword>
<accession>A0A2M9BC98</accession>
<evidence type="ECO:0000256" key="1">
    <source>
        <dbReference type="SAM" id="MobiDB-lite"/>
    </source>
</evidence>
<gene>
    <name evidence="3" type="ORF">CLV54_2916</name>
</gene>
<organism evidence="3 4">
    <name type="scientific">Compostimonas suwonensis</name>
    <dbReference type="NCBI Taxonomy" id="1048394"/>
    <lineage>
        <taxon>Bacteria</taxon>
        <taxon>Bacillati</taxon>
        <taxon>Actinomycetota</taxon>
        <taxon>Actinomycetes</taxon>
        <taxon>Micrococcales</taxon>
        <taxon>Microbacteriaceae</taxon>
        <taxon>Compostimonas</taxon>
    </lineage>
</organism>
<feature type="compositionally biased region" description="Polar residues" evidence="1">
    <location>
        <begin position="46"/>
        <end position="59"/>
    </location>
</feature>